<feature type="domain" description="Aspartate/glutamate/uridylate kinase" evidence="11">
    <location>
        <begin position="86"/>
        <end position="301"/>
    </location>
</feature>
<dbReference type="InterPro" id="IPR024192">
    <property type="entry name" value="Fosfomycin_R_FomA-type"/>
</dbReference>
<keyword evidence="4" id="KW-0808">Transferase</keyword>
<dbReference type="GO" id="GO:0016301">
    <property type="term" value="F:kinase activity"/>
    <property type="evidence" value="ECO:0007669"/>
    <property type="project" value="UniProtKB-KW"/>
</dbReference>
<keyword evidence="8" id="KW-0414">Isoprene biosynthesis</keyword>
<dbReference type="Pfam" id="PF00696">
    <property type="entry name" value="AA_kinase"/>
    <property type="match status" value="1"/>
</dbReference>
<dbReference type="InParanoid" id="A0A7N2L9P0"/>
<dbReference type="GeneID" id="115978810"/>
<dbReference type="GO" id="GO:0016114">
    <property type="term" value="P:terpenoid biosynthetic process"/>
    <property type="evidence" value="ECO:0007669"/>
    <property type="project" value="TreeGrafter"/>
</dbReference>
<evidence type="ECO:0000256" key="7">
    <source>
        <dbReference type="ARBA" id="ARBA00022840"/>
    </source>
</evidence>
<evidence type="ECO:0000256" key="5">
    <source>
        <dbReference type="ARBA" id="ARBA00022741"/>
    </source>
</evidence>
<dbReference type="OMA" id="SIRCIVK"/>
<evidence type="ECO:0000256" key="9">
    <source>
        <dbReference type="ARBA" id="ARBA00049063"/>
    </source>
</evidence>
<comment type="similarity">
    <text evidence="1">Belongs to the isopentenyl phosphate kinase family.</text>
</comment>
<dbReference type="KEGG" id="qlo:115978810"/>
<evidence type="ECO:0000256" key="4">
    <source>
        <dbReference type="ARBA" id="ARBA00022679"/>
    </source>
</evidence>
<dbReference type="RefSeq" id="XP_030956544.1">
    <property type="nucleotide sequence ID" value="XM_031100684.1"/>
</dbReference>
<dbReference type="SUPFAM" id="SSF53633">
    <property type="entry name" value="Carbamate kinase-like"/>
    <property type="match status" value="1"/>
</dbReference>
<dbReference type="GO" id="GO:0005829">
    <property type="term" value="C:cytosol"/>
    <property type="evidence" value="ECO:0007669"/>
    <property type="project" value="TreeGrafter"/>
</dbReference>
<evidence type="ECO:0000259" key="11">
    <source>
        <dbReference type="Pfam" id="PF00696"/>
    </source>
</evidence>
<dbReference type="EnsemblPlants" id="QL03p069977:mrna">
    <property type="protein sequence ID" value="QL03p069977:mrna"/>
    <property type="gene ID" value="QL03p069977"/>
</dbReference>
<dbReference type="FunCoup" id="A0A7N2L9P0">
    <property type="interactions" value="303"/>
</dbReference>
<dbReference type="PANTHER" id="PTHR43654">
    <property type="entry name" value="GLUTAMATE 5-KINASE"/>
    <property type="match status" value="1"/>
</dbReference>
<reference evidence="12" key="2">
    <citation type="submission" date="2021-01" db="UniProtKB">
        <authorList>
            <consortium name="EnsemblPlants"/>
        </authorList>
    </citation>
    <scope>IDENTIFICATION</scope>
</reference>
<dbReference type="PIRSF" id="PIRSF016496">
    <property type="entry name" value="Kin_FomA"/>
    <property type="match status" value="1"/>
</dbReference>
<evidence type="ECO:0000256" key="2">
    <source>
        <dbReference type="ARBA" id="ARBA00012908"/>
    </source>
</evidence>
<proteinExistence type="inferred from homology"/>
<comment type="catalytic activity">
    <reaction evidence="9">
        <text>isopentenyl phosphate + ATP = isopentenyl diphosphate + ADP</text>
        <dbReference type="Rhea" id="RHEA:33963"/>
        <dbReference type="ChEBI" id="CHEBI:30616"/>
        <dbReference type="ChEBI" id="CHEBI:65078"/>
        <dbReference type="ChEBI" id="CHEBI:128769"/>
        <dbReference type="ChEBI" id="CHEBI:456216"/>
        <dbReference type="EC" id="2.7.4.26"/>
    </reaction>
</comment>
<dbReference type="GO" id="GO:0005524">
    <property type="term" value="F:ATP binding"/>
    <property type="evidence" value="ECO:0007669"/>
    <property type="project" value="UniProtKB-KW"/>
</dbReference>
<keyword evidence="6" id="KW-0418">Kinase</keyword>
<keyword evidence="5 10" id="KW-0547">Nucleotide-binding</keyword>
<dbReference type="CDD" id="cd04241">
    <property type="entry name" value="AAK_FomA-like"/>
    <property type="match status" value="1"/>
</dbReference>
<evidence type="ECO:0000256" key="8">
    <source>
        <dbReference type="ARBA" id="ARBA00023229"/>
    </source>
</evidence>
<organism evidence="12 13">
    <name type="scientific">Quercus lobata</name>
    <name type="common">Valley oak</name>
    <dbReference type="NCBI Taxonomy" id="97700"/>
    <lineage>
        <taxon>Eukaryota</taxon>
        <taxon>Viridiplantae</taxon>
        <taxon>Streptophyta</taxon>
        <taxon>Embryophyta</taxon>
        <taxon>Tracheophyta</taxon>
        <taxon>Spermatophyta</taxon>
        <taxon>Magnoliopsida</taxon>
        <taxon>eudicotyledons</taxon>
        <taxon>Gunneridae</taxon>
        <taxon>Pentapetalae</taxon>
        <taxon>rosids</taxon>
        <taxon>fabids</taxon>
        <taxon>Fagales</taxon>
        <taxon>Fagaceae</taxon>
        <taxon>Quercus</taxon>
    </lineage>
</organism>
<dbReference type="InterPro" id="IPR001048">
    <property type="entry name" value="Asp/Glu/Uridylate_kinase"/>
</dbReference>
<evidence type="ECO:0000256" key="6">
    <source>
        <dbReference type="ARBA" id="ARBA00022777"/>
    </source>
</evidence>
<dbReference type="EC" id="2.7.4.26" evidence="2"/>
<feature type="binding site" evidence="10">
    <location>
        <position position="225"/>
    </location>
    <ligand>
        <name>ATP</name>
        <dbReference type="ChEBI" id="CHEBI:30616"/>
    </ligand>
</feature>
<feature type="binding site" evidence="10">
    <location>
        <position position="98"/>
    </location>
    <ligand>
        <name>substrate</name>
    </ligand>
</feature>
<dbReference type="NCBIfam" id="NF040647">
    <property type="entry name" value="IPPK_Arch"/>
    <property type="match status" value="1"/>
</dbReference>
<dbReference type="PANTHER" id="PTHR43654:SF1">
    <property type="entry name" value="ISOPENTENYL PHOSPHATE KINASE"/>
    <property type="match status" value="1"/>
</dbReference>
<dbReference type="InterPro" id="IPR036393">
    <property type="entry name" value="AceGlu_kinase-like_sf"/>
</dbReference>
<keyword evidence="13" id="KW-1185">Reference proteome</keyword>
<dbReference type="EMBL" id="LRBV02000003">
    <property type="status" value="NOT_ANNOTATED_CDS"/>
    <property type="molecule type" value="Genomic_DNA"/>
</dbReference>
<name>A0A7N2L9P0_QUELO</name>
<keyword evidence="7 10" id="KW-0067">ATP-binding</keyword>
<feature type="binding site" evidence="10">
    <location>
        <position position="280"/>
    </location>
    <ligand>
        <name>ATP</name>
        <dbReference type="ChEBI" id="CHEBI:30616"/>
    </ligand>
</feature>
<reference evidence="12 13" key="1">
    <citation type="journal article" date="2016" name="G3 (Bethesda)">
        <title>First Draft Assembly and Annotation of the Genome of a California Endemic Oak Quercus lobata Nee (Fagaceae).</title>
        <authorList>
            <person name="Sork V.L."/>
            <person name="Fitz-Gibbon S.T."/>
            <person name="Puiu D."/>
            <person name="Crepeau M."/>
            <person name="Gugger P.F."/>
            <person name="Sherman R."/>
            <person name="Stevens K."/>
            <person name="Langley C.H."/>
            <person name="Pellegrini M."/>
            <person name="Salzberg S.L."/>
        </authorList>
    </citation>
    <scope>NUCLEOTIDE SEQUENCE [LARGE SCALE GENOMIC DNA]</scope>
    <source>
        <strain evidence="12 13">cv. SW786</strain>
    </source>
</reference>
<feature type="binding site" evidence="10">
    <location>
        <position position="284"/>
    </location>
    <ligand>
        <name>ATP</name>
        <dbReference type="ChEBI" id="CHEBI:30616"/>
    </ligand>
</feature>
<sequence length="336" mass="36456">MEGEKQEIQHTKPIRCIVKLGGAAITCKDELEKINKKNLDIVSSQLRQAMMLGWSSSMKVLGMDWSKRHGESEVSCNIDDFVHNANVDSSRFVVVHGAGSFGHFQASKSGVHKGGLDQSLVKAGFVATRISVTTLNLEVVRALAREGIPSIGMSPFSCGWSTKEKNIASADLAAVDKAIDSGFIPVLHGDAVLDKLQGCSILSGDVIIRHLAAHLKPEYVVFLTDVFGVYDRPPTEPDAVLLREIAVGKDGKWSVVKPVLQNMDKQEVQTTVAAHDTTGGMETKIAEAAMIARLGIDVYIVKAATNHALRALSGELRDKRDNIPDDWLGTVIRFMS</sequence>
<feature type="binding site" evidence="10">
    <location>
        <position position="103"/>
    </location>
    <ligand>
        <name>substrate</name>
    </ligand>
</feature>
<dbReference type="OrthoDB" id="1934954at2759"/>
<feature type="binding site" evidence="10">
    <location>
        <position position="204"/>
    </location>
    <ligand>
        <name>substrate</name>
    </ligand>
</feature>
<accession>A0A7N2L9P0</accession>
<evidence type="ECO:0000313" key="12">
    <source>
        <dbReference type="EnsemblPlants" id="QL03p069977:mrna"/>
    </source>
</evidence>
<dbReference type="AlphaFoldDB" id="A0A7N2L9P0"/>
<gene>
    <name evidence="12" type="primary">LOC115978810</name>
</gene>
<dbReference type="Gramene" id="QL03p069977:mrna">
    <property type="protein sequence ID" value="QL03p069977:mrna"/>
    <property type="gene ID" value="QL03p069977"/>
</dbReference>
<evidence type="ECO:0000256" key="10">
    <source>
        <dbReference type="PIRSR" id="PIRSR016496-1"/>
    </source>
</evidence>
<dbReference type="GO" id="GO:0102043">
    <property type="term" value="F:isopentenyl phosphate kinase activity"/>
    <property type="evidence" value="ECO:0007669"/>
    <property type="project" value="UniProtKB-EC"/>
</dbReference>
<dbReference type="Proteomes" id="UP000594261">
    <property type="component" value="Chromosome 3"/>
</dbReference>
<evidence type="ECO:0000256" key="1">
    <source>
        <dbReference type="ARBA" id="ARBA00010540"/>
    </source>
</evidence>
<evidence type="ECO:0000313" key="13">
    <source>
        <dbReference type="Proteomes" id="UP000594261"/>
    </source>
</evidence>
<dbReference type="Gene3D" id="3.40.1160.10">
    <property type="entry name" value="Acetylglutamate kinase-like"/>
    <property type="match status" value="1"/>
</dbReference>
<evidence type="ECO:0000256" key="3">
    <source>
        <dbReference type="ARBA" id="ARBA00017267"/>
    </source>
</evidence>
<feature type="binding site" evidence="10">
    <location>
        <position position="99"/>
    </location>
    <ligand>
        <name>ATP</name>
        <dbReference type="ChEBI" id="CHEBI:30616"/>
    </ligand>
</feature>
<protein>
    <recommendedName>
        <fullName evidence="3">Isopentenyl phosphate kinase</fullName>
        <ecNumber evidence="2">2.7.4.26</ecNumber>
    </recommendedName>
</protein>